<dbReference type="SMART" id="SM00382">
    <property type="entry name" value="AAA"/>
    <property type="match status" value="1"/>
</dbReference>
<evidence type="ECO:0000259" key="1">
    <source>
        <dbReference type="SMART" id="SM00382"/>
    </source>
</evidence>
<gene>
    <name evidence="2" type="ORF">WJX75_001288</name>
</gene>
<proteinExistence type="predicted"/>
<comment type="caution">
    <text evidence="2">The sequence shown here is derived from an EMBL/GenBank/DDBJ whole genome shotgun (WGS) entry which is preliminary data.</text>
</comment>
<accession>A0ABR2Z1R3</accession>
<dbReference type="InterPro" id="IPR027417">
    <property type="entry name" value="P-loop_NTPase"/>
</dbReference>
<reference evidence="2 3" key="1">
    <citation type="journal article" date="2024" name="Nat. Commun.">
        <title>Phylogenomics reveals the evolutionary origins of lichenization in chlorophyte algae.</title>
        <authorList>
            <person name="Puginier C."/>
            <person name="Libourel C."/>
            <person name="Otte J."/>
            <person name="Skaloud P."/>
            <person name="Haon M."/>
            <person name="Grisel S."/>
            <person name="Petersen M."/>
            <person name="Berrin J.G."/>
            <person name="Delaux P.M."/>
            <person name="Dal Grande F."/>
            <person name="Keller J."/>
        </authorList>
    </citation>
    <scope>NUCLEOTIDE SEQUENCE [LARGE SCALE GENOMIC DNA]</scope>
    <source>
        <strain evidence="2 3">SAG 216-7</strain>
    </source>
</reference>
<evidence type="ECO:0000313" key="3">
    <source>
        <dbReference type="Proteomes" id="UP001491310"/>
    </source>
</evidence>
<evidence type="ECO:0000313" key="2">
    <source>
        <dbReference type="EMBL" id="KAK9918097.1"/>
    </source>
</evidence>
<sequence>MRKGVASEAVYPWAHFYVEAAHVAKLARVLPGKGVLLLVGPRQSGKSTDSLALLRMLHKSGYQVVYVGLGALVSSPHFDGDNIWSAVLDELDVPVREGRSAFATLENPDELPSLRAALVVVFDEVSSLLSRNGALREFLMHLRSLRHSLSLRHSSSMSNIRLGGVVLVGAPALQMDIMDACADERWPSFVVAGVESSQLFSEAEIADLFQQLVKERYHVPEESPQRWSRVIMSATEGVKGLSGAVLAEIDGRWRLGEQFSLADLVIYLSGKCPGVLMQGMQKPCKSLLRALSRTDEEMRCLLTDLFCTGRHLLEGRPPEAALRLINDGVVHICTLKDNKHALQISAPLLEQLLQSMAVEGMQPSVELHDPPMDLGHSMRWAGDWQPS</sequence>
<dbReference type="Proteomes" id="UP001491310">
    <property type="component" value="Unassembled WGS sequence"/>
</dbReference>
<name>A0ABR2Z1R3_9CHLO</name>
<organism evidence="2 3">
    <name type="scientific">Coccomyxa subellipsoidea</name>
    <dbReference type="NCBI Taxonomy" id="248742"/>
    <lineage>
        <taxon>Eukaryota</taxon>
        <taxon>Viridiplantae</taxon>
        <taxon>Chlorophyta</taxon>
        <taxon>core chlorophytes</taxon>
        <taxon>Trebouxiophyceae</taxon>
        <taxon>Trebouxiophyceae incertae sedis</taxon>
        <taxon>Coccomyxaceae</taxon>
        <taxon>Coccomyxa</taxon>
    </lineage>
</organism>
<dbReference type="InterPro" id="IPR003593">
    <property type="entry name" value="AAA+_ATPase"/>
</dbReference>
<feature type="domain" description="AAA+ ATPase" evidence="1">
    <location>
        <begin position="32"/>
        <end position="259"/>
    </location>
</feature>
<protein>
    <recommendedName>
        <fullName evidence="1">AAA+ ATPase domain-containing protein</fullName>
    </recommendedName>
</protein>
<keyword evidence="3" id="KW-1185">Reference proteome</keyword>
<dbReference type="Gene3D" id="3.40.50.300">
    <property type="entry name" value="P-loop containing nucleotide triphosphate hydrolases"/>
    <property type="match status" value="1"/>
</dbReference>
<dbReference type="SUPFAM" id="SSF52540">
    <property type="entry name" value="P-loop containing nucleoside triphosphate hydrolases"/>
    <property type="match status" value="1"/>
</dbReference>
<dbReference type="EMBL" id="JALJOT010000001">
    <property type="protein sequence ID" value="KAK9918097.1"/>
    <property type="molecule type" value="Genomic_DNA"/>
</dbReference>